<feature type="domain" description="C2H2-type" evidence="2">
    <location>
        <begin position="112"/>
        <end position="133"/>
    </location>
</feature>
<feature type="compositionally biased region" description="Basic and acidic residues" evidence="1">
    <location>
        <begin position="1"/>
        <end position="15"/>
    </location>
</feature>
<proteinExistence type="predicted"/>
<evidence type="ECO:0000259" key="2">
    <source>
        <dbReference type="PROSITE" id="PS00028"/>
    </source>
</evidence>
<name>A0A6G1JB80_9PLEO</name>
<keyword evidence="4" id="KW-1185">Reference proteome</keyword>
<dbReference type="PROSITE" id="PS00028">
    <property type="entry name" value="ZINC_FINGER_C2H2_1"/>
    <property type="match status" value="1"/>
</dbReference>
<feature type="region of interest" description="Disordered" evidence="1">
    <location>
        <begin position="1"/>
        <end position="22"/>
    </location>
</feature>
<gene>
    <name evidence="3" type="ORF">K458DRAFT_429380</name>
</gene>
<accession>A0A6G1JB80</accession>
<dbReference type="OrthoDB" id="9411774at2759"/>
<evidence type="ECO:0000313" key="3">
    <source>
        <dbReference type="EMBL" id="KAF2687471.1"/>
    </source>
</evidence>
<dbReference type="InterPro" id="IPR013087">
    <property type="entry name" value="Znf_C2H2_type"/>
</dbReference>
<dbReference type="AlphaFoldDB" id="A0A6G1JB80"/>
<protein>
    <recommendedName>
        <fullName evidence="2">C2H2-type domain-containing protein</fullName>
    </recommendedName>
</protein>
<dbReference type="Proteomes" id="UP000799291">
    <property type="component" value="Unassembled WGS sequence"/>
</dbReference>
<evidence type="ECO:0000256" key="1">
    <source>
        <dbReference type="SAM" id="MobiDB-lite"/>
    </source>
</evidence>
<dbReference type="EMBL" id="MU005575">
    <property type="protein sequence ID" value="KAF2687471.1"/>
    <property type="molecule type" value="Genomic_DNA"/>
</dbReference>
<organism evidence="3 4">
    <name type="scientific">Lentithecium fluviatile CBS 122367</name>
    <dbReference type="NCBI Taxonomy" id="1168545"/>
    <lineage>
        <taxon>Eukaryota</taxon>
        <taxon>Fungi</taxon>
        <taxon>Dikarya</taxon>
        <taxon>Ascomycota</taxon>
        <taxon>Pezizomycotina</taxon>
        <taxon>Dothideomycetes</taxon>
        <taxon>Pleosporomycetidae</taxon>
        <taxon>Pleosporales</taxon>
        <taxon>Massarineae</taxon>
        <taxon>Lentitheciaceae</taxon>
        <taxon>Lentithecium</taxon>
    </lineage>
</organism>
<reference evidence="3" key="1">
    <citation type="journal article" date="2020" name="Stud. Mycol.">
        <title>101 Dothideomycetes genomes: a test case for predicting lifestyles and emergence of pathogens.</title>
        <authorList>
            <person name="Haridas S."/>
            <person name="Albert R."/>
            <person name="Binder M."/>
            <person name="Bloem J."/>
            <person name="Labutti K."/>
            <person name="Salamov A."/>
            <person name="Andreopoulos B."/>
            <person name="Baker S."/>
            <person name="Barry K."/>
            <person name="Bills G."/>
            <person name="Bluhm B."/>
            <person name="Cannon C."/>
            <person name="Castanera R."/>
            <person name="Culley D."/>
            <person name="Daum C."/>
            <person name="Ezra D."/>
            <person name="Gonzalez J."/>
            <person name="Henrissat B."/>
            <person name="Kuo A."/>
            <person name="Liang C."/>
            <person name="Lipzen A."/>
            <person name="Lutzoni F."/>
            <person name="Magnuson J."/>
            <person name="Mondo S."/>
            <person name="Nolan M."/>
            <person name="Ohm R."/>
            <person name="Pangilinan J."/>
            <person name="Park H.-J."/>
            <person name="Ramirez L."/>
            <person name="Alfaro M."/>
            <person name="Sun H."/>
            <person name="Tritt A."/>
            <person name="Yoshinaga Y."/>
            <person name="Zwiers L.-H."/>
            <person name="Turgeon B."/>
            <person name="Goodwin S."/>
            <person name="Spatafora J."/>
            <person name="Crous P."/>
            <person name="Grigoriev I."/>
        </authorList>
    </citation>
    <scope>NUCLEOTIDE SEQUENCE</scope>
    <source>
        <strain evidence="3">CBS 122367</strain>
    </source>
</reference>
<evidence type="ECO:0000313" key="4">
    <source>
        <dbReference type="Proteomes" id="UP000799291"/>
    </source>
</evidence>
<sequence length="149" mass="16635">MAEDETKSEEQRDASPLDFHLTSDSSTTGADLQYHLTILQRVVNFHHLILESRGAEATAITTSSFLQNHHSLNPYASIKTSPNRIGCETCSRQFDSWPAVWQHMDPLGHWGCTTCNDAFETESIAEEHIQLAHCPPQFESEACNASFAT</sequence>